<evidence type="ECO:0000256" key="7">
    <source>
        <dbReference type="SAM" id="MobiDB-lite"/>
    </source>
</evidence>
<keyword evidence="5 8" id="KW-1133">Transmembrane helix</keyword>
<feature type="transmembrane region" description="Helical" evidence="8">
    <location>
        <begin position="204"/>
        <end position="225"/>
    </location>
</feature>
<feature type="compositionally biased region" description="Low complexity" evidence="7">
    <location>
        <begin position="10"/>
        <end position="27"/>
    </location>
</feature>
<evidence type="ECO:0000313" key="11">
    <source>
        <dbReference type="Proteomes" id="UP000799429"/>
    </source>
</evidence>
<dbReference type="GO" id="GO:0005886">
    <property type="term" value="C:plasma membrane"/>
    <property type="evidence" value="ECO:0007669"/>
    <property type="project" value="TreeGrafter"/>
</dbReference>
<feature type="transmembrane region" description="Helical" evidence="8">
    <location>
        <begin position="117"/>
        <end position="136"/>
    </location>
</feature>
<feature type="transmembrane region" description="Helical" evidence="8">
    <location>
        <begin position="352"/>
        <end position="373"/>
    </location>
</feature>
<feature type="domain" description="Major facilitator superfamily (MFS) profile" evidence="9">
    <location>
        <begin position="52"/>
        <end position="546"/>
    </location>
</feature>
<feature type="transmembrane region" description="Helical" evidence="8">
    <location>
        <begin position="175"/>
        <end position="198"/>
    </location>
</feature>
<dbReference type="Pfam" id="PF07690">
    <property type="entry name" value="MFS_1"/>
    <property type="match status" value="2"/>
</dbReference>
<dbReference type="Proteomes" id="UP000799429">
    <property type="component" value="Unassembled WGS sequence"/>
</dbReference>
<dbReference type="PROSITE" id="PS50850">
    <property type="entry name" value="MFS"/>
    <property type="match status" value="1"/>
</dbReference>
<protein>
    <submittedName>
        <fullName evidence="10">MFS general substrate transporter</fullName>
    </submittedName>
</protein>
<dbReference type="PANTHER" id="PTHR23501">
    <property type="entry name" value="MAJOR FACILITATOR SUPERFAMILY"/>
    <property type="match status" value="1"/>
</dbReference>
<comment type="subcellular location">
    <subcellularLocation>
        <location evidence="1">Membrane</location>
        <topology evidence="1">Multi-pass membrane protein</topology>
    </subcellularLocation>
</comment>
<dbReference type="GO" id="GO:0022857">
    <property type="term" value="F:transmembrane transporter activity"/>
    <property type="evidence" value="ECO:0007669"/>
    <property type="project" value="InterPro"/>
</dbReference>
<feature type="transmembrane region" description="Helical" evidence="8">
    <location>
        <begin position="318"/>
        <end position="340"/>
    </location>
</feature>
<proteinExistence type="inferred from homology"/>
<keyword evidence="6 8" id="KW-0472">Membrane</keyword>
<comment type="caution">
    <text evidence="10">The sequence shown here is derived from an EMBL/GenBank/DDBJ whole genome shotgun (WGS) entry which is preliminary data.</text>
</comment>
<accession>A0A9P4VMG0</accession>
<evidence type="ECO:0000256" key="6">
    <source>
        <dbReference type="ARBA" id="ARBA00023136"/>
    </source>
</evidence>
<name>A0A9P4VMG0_9PEZI</name>
<evidence type="ECO:0000256" key="2">
    <source>
        <dbReference type="ARBA" id="ARBA00007520"/>
    </source>
</evidence>
<feature type="transmembrane region" description="Helical" evidence="8">
    <location>
        <begin position="86"/>
        <end position="105"/>
    </location>
</feature>
<feature type="transmembrane region" description="Helical" evidence="8">
    <location>
        <begin position="446"/>
        <end position="474"/>
    </location>
</feature>
<feature type="transmembrane region" description="Helical" evidence="8">
    <location>
        <begin position="410"/>
        <end position="434"/>
    </location>
</feature>
<feature type="transmembrane region" description="Helical" evidence="8">
    <location>
        <begin position="520"/>
        <end position="541"/>
    </location>
</feature>
<evidence type="ECO:0000313" key="10">
    <source>
        <dbReference type="EMBL" id="KAF2836608.1"/>
    </source>
</evidence>
<evidence type="ECO:0000256" key="1">
    <source>
        <dbReference type="ARBA" id="ARBA00004141"/>
    </source>
</evidence>
<feature type="transmembrane region" description="Helical" evidence="8">
    <location>
        <begin position="246"/>
        <end position="271"/>
    </location>
</feature>
<dbReference type="FunFam" id="1.20.1250.20:FF:000429">
    <property type="entry name" value="MFS drug efflux transporter, putative"/>
    <property type="match status" value="1"/>
</dbReference>
<feature type="transmembrane region" description="Helical" evidence="8">
    <location>
        <begin position="277"/>
        <end position="297"/>
    </location>
</feature>
<keyword evidence="4 8" id="KW-0812">Transmembrane</keyword>
<gene>
    <name evidence="10" type="ORF">M501DRAFT_1059995</name>
</gene>
<dbReference type="InterPro" id="IPR011701">
    <property type="entry name" value="MFS"/>
</dbReference>
<evidence type="ECO:0000256" key="4">
    <source>
        <dbReference type="ARBA" id="ARBA00022692"/>
    </source>
</evidence>
<dbReference type="InterPro" id="IPR036259">
    <property type="entry name" value="MFS_trans_sf"/>
</dbReference>
<evidence type="ECO:0000256" key="3">
    <source>
        <dbReference type="ARBA" id="ARBA00022448"/>
    </source>
</evidence>
<dbReference type="AlphaFoldDB" id="A0A9P4VMG0"/>
<organism evidence="10 11">
    <name type="scientific">Patellaria atrata CBS 101060</name>
    <dbReference type="NCBI Taxonomy" id="1346257"/>
    <lineage>
        <taxon>Eukaryota</taxon>
        <taxon>Fungi</taxon>
        <taxon>Dikarya</taxon>
        <taxon>Ascomycota</taxon>
        <taxon>Pezizomycotina</taxon>
        <taxon>Dothideomycetes</taxon>
        <taxon>Dothideomycetes incertae sedis</taxon>
        <taxon>Patellariales</taxon>
        <taxon>Patellariaceae</taxon>
        <taxon>Patellaria</taxon>
    </lineage>
</organism>
<dbReference type="OrthoDB" id="10021397at2759"/>
<reference evidence="10" key="1">
    <citation type="journal article" date="2020" name="Stud. Mycol.">
        <title>101 Dothideomycetes genomes: a test case for predicting lifestyles and emergence of pathogens.</title>
        <authorList>
            <person name="Haridas S."/>
            <person name="Albert R."/>
            <person name="Binder M."/>
            <person name="Bloem J."/>
            <person name="Labutti K."/>
            <person name="Salamov A."/>
            <person name="Andreopoulos B."/>
            <person name="Baker S."/>
            <person name="Barry K."/>
            <person name="Bills G."/>
            <person name="Bluhm B."/>
            <person name="Cannon C."/>
            <person name="Castanera R."/>
            <person name="Culley D."/>
            <person name="Daum C."/>
            <person name="Ezra D."/>
            <person name="Gonzalez J."/>
            <person name="Henrissat B."/>
            <person name="Kuo A."/>
            <person name="Liang C."/>
            <person name="Lipzen A."/>
            <person name="Lutzoni F."/>
            <person name="Magnuson J."/>
            <person name="Mondo S."/>
            <person name="Nolan M."/>
            <person name="Ohm R."/>
            <person name="Pangilinan J."/>
            <person name="Park H.-J."/>
            <person name="Ramirez L."/>
            <person name="Alfaro M."/>
            <person name="Sun H."/>
            <person name="Tritt A."/>
            <person name="Yoshinaga Y."/>
            <person name="Zwiers L.-H."/>
            <person name="Turgeon B."/>
            <person name="Goodwin S."/>
            <person name="Spatafora J."/>
            <person name="Crous P."/>
            <person name="Grigoriev I."/>
        </authorList>
    </citation>
    <scope>NUCLEOTIDE SEQUENCE</scope>
    <source>
        <strain evidence="10">CBS 101060</strain>
    </source>
</reference>
<keyword evidence="11" id="KW-1185">Reference proteome</keyword>
<keyword evidence="3" id="KW-0813">Transport</keyword>
<evidence type="ECO:0000259" key="9">
    <source>
        <dbReference type="PROSITE" id="PS50850"/>
    </source>
</evidence>
<dbReference type="EMBL" id="MU006103">
    <property type="protein sequence ID" value="KAF2836608.1"/>
    <property type="molecule type" value="Genomic_DNA"/>
</dbReference>
<feature type="transmembrane region" description="Helical" evidence="8">
    <location>
        <begin position="47"/>
        <end position="66"/>
    </location>
</feature>
<dbReference type="SUPFAM" id="SSF103473">
    <property type="entry name" value="MFS general substrate transporter"/>
    <property type="match status" value="2"/>
</dbReference>
<sequence length="552" mass="59201">MSSLTEKQVSINEQSSLNNSSSEIESQPASQGDEKVHAPFKRKTRGITWILVVVAILSSIFLYALDNTIVADVVPSITQSLGSSELLPWLSVGFMIGGVGVALPFGKIFGLYNVKWLYIFSLTLFMVGSALCGAAPNMNAMIVGRVIAGVGGNGMYLGVITLLSVNTEEKERPMYLALVGLVFGVGTCVGPLIGGAFAESPVGWPFAFYLNLIIGGLFAPVYLFMLPTFDPRPGVPYTERSREIDYVGTVLSIGMIVFTVIGINFGGAIYAWKSATVIVMLVLGVLSCIAFFAQQGFAFLTTKDHRVFPMQFLRRPEYILLFCLTSAANAAGFCVIYYIPLYFQFAKGEAPVAAAVKILPLIVFISATILVNGALMGKFGYYKPWYVVGTALMLIGGVLISRVNTSTSTAYVYGMEVILGLGVGSHIQSGFAVIQSITEPAVMAYAITFMMVAQLLGIAMGLSVSGAVFVNVAISKLQVALPRVPRKTLLAFISGARSELFDTLTVEEKAGTVHALVETIQKVFVCVYAAAAFGFVLSLFLRRQKVASQISA</sequence>
<feature type="region of interest" description="Disordered" evidence="7">
    <location>
        <begin position="1"/>
        <end position="37"/>
    </location>
</feature>
<comment type="similarity">
    <text evidence="2">Belongs to the major facilitator superfamily. TCR/Tet family.</text>
</comment>
<evidence type="ECO:0000256" key="5">
    <source>
        <dbReference type="ARBA" id="ARBA00022989"/>
    </source>
</evidence>
<dbReference type="PANTHER" id="PTHR23501:SF12">
    <property type="entry name" value="MAJOR FACILITATOR SUPERFAMILY (MFS) PROFILE DOMAIN-CONTAINING PROTEIN-RELATED"/>
    <property type="match status" value="1"/>
</dbReference>
<dbReference type="InterPro" id="IPR020846">
    <property type="entry name" value="MFS_dom"/>
</dbReference>
<feature type="transmembrane region" description="Helical" evidence="8">
    <location>
        <begin position="385"/>
        <end position="404"/>
    </location>
</feature>
<evidence type="ECO:0000256" key="8">
    <source>
        <dbReference type="SAM" id="Phobius"/>
    </source>
</evidence>
<dbReference type="Gene3D" id="1.20.1250.20">
    <property type="entry name" value="MFS general substrate transporter like domains"/>
    <property type="match status" value="2"/>
</dbReference>
<feature type="transmembrane region" description="Helical" evidence="8">
    <location>
        <begin position="142"/>
        <end position="163"/>
    </location>
</feature>